<feature type="region of interest" description="Disordered" evidence="1">
    <location>
        <begin position="29"/>
        <end position="54"/>
    </location>
</feature>
<dbReference type="PANTHER" id="PTHR33132:SF129">
    <property type="match status" value="1"/>
</dbReference>
<dbReference type="Proteomes" id="UP000188354">
    <property type="component" value="Chromosome LG06"/>
</dbReference>
<dbReference type="Gramene" id="OIW10024">
    <property type="protein sequence ID" value="OIW10024"/>
    <property type="gene ID" value="TanjilG_32764"/>
</dbReference>
<proteinExistence type="predicted"/>
<gene>
    <name evidence="2" type="ORF">TanjilG_32764</name>
</gene>
<dbReference type="PANTHER" id="PTHR33132">
    <property type="entry name" value="OSJNBB0118P14.9 PROTEIN"/>
    <property type="match status" value="1"/>
</dbReference>
<accession>A0A4P1RG11</accession>
<reference evidence="2 3" key="1">
    <citation type="journal article" date="2017" name="Plant Biotechnol. J.">
        <title>A comprehensive draft genome sequence for lupin (Lupinus angustifolius), an emerging health food: insights into plant-microbe interactions and legume evolution.</title>
        <authorList>
            <person name="Hane J.K."/>
            <person name="Ming Y."/>
            <person name="Kamphuis L.G."/>
            <person name="Nelson M.N."/>
            <person name="Garg G."/>
            <person name="Atkins C.A."/>
            <person name="Bayer P.E."/>
            <person name="Bravo A."/>
            <person name="Bringans S."/>
            <person name="Cannon S."/>
            <person name="Edwards D."/>
            <person name="Foley R."/>
            <person name="Gao L.L."/>
            <person name="Harrison M.J."/>
            <person name="Huang W."/>
            <person name="Hurgobin B."/>
            <person name="Li S."/>
            <person name="Liu C.W."/>
            <person name="McGrath A."/>
            <person name="Morahan G."/>
            <person name="Murray J."/>
            <person name="Weller J."/>
            <person name="Jian J."/>
            <person name="Singh K.B."/>
        </authorList>
    </citation>
    <scope>NUCLEOTIDE SEQUENCE [LARGE SCALE GENOMIC DNA]</scope>
    <source>
        <strain evidence="3">cv. Tanjil</strain>
        <tissue evidence="2">Whole plant</tissue>
    </source>
</reference>
<evidence type="ECO:0000256" key="1">
    <source>
        <dbReference type="SAM" id="MobiDB-lite"/>
    </source>
</evidence>
<dbReference type="EMBL" id="CM007366">
    <property type="protein sequence ID" value="OIW10024.1"/>
    <property type="molecule type" value="Genomic_DNA"/>
</dbReference>
<evidence type="ECO:0000313" key="2">
    <source>
        <dbReference type="EMBL" id="OIW10024.1"/>
    </source>
</evidence>
<organism evidence="2 3">
    <name type="scientific">Lupinus angustifolius</name>
    <name type="common">Narrow-leaved blue lupine</name>
    <dbReference type="NCBI Taxonomy" id="3871"/>
    <lineage>
        <taxon>Eukaryota</taxon>
        <taxon>Viridiplantae</taxon>
        <taxon>Streptophyta</taxon>
        <taxon>Embryophyta</taxon>
        <taxon>Tracheophyta</taxon>
        <taxon>Spermatophyta</taxon>
        <taxon>Magnoliopsida</taxon>
        <taxon>eudicotyledons</taxon>
        <taxon>Gunneridae</taxon>
        <taxon>Pentapetalae</taxon>
        <taxon>rosids</taxon>
        <taxon>fabids</taxon>
        <taxon>Fabales</taxon>
        <taxon>Fabaceae</taxon>
        <taxon>Papilionoideae</taxon>
        <taxon>50 kb inversion clade</taxon>
        <taxon>genistoids sensu lato</taxon>
        <taxon>core genistoids</taxon>
        <taxon>Genisteae</taxon>
        <taxon>Lupinus</taxon>
    </lineage>
</organism>
<evidence type="ECO:0000313" key="3">
    <source>
        <dbReference type="Proteomes" id="UP000188354"/>
    </source>
</evidence>
<sequence>MCHKGIPLVVQRRWHVSLGAFIDVNTTREHTPPGTVVIGQPHGGDGAGSGSSSEDDALIKKRCVCSPSQHPGSFRCRLHQAKYVWRRVEKN</sequence>
<dbReference type="AlphaFoldDB" id="A0A4P1RG11"/>
<protein>
    <submittedName>
        <fullName evidence="2">Uncharacterized protein</fullName>
    </submittedName>
</protein>
<name>A0A4P1RG11_LUPAN</name>
<keyword evidence="3" id="KW-1185">Reference proteome</keyword>